<dbReference type="SUPFAM" id="SSF55331">
    <property type="entry name" value="Tautomerase/MIF"/>
    <property type="match status" value="1"/>
</dbReference>
<dbReference type="EC" id="3.1.3.84" evidence="3"/>
<feature type="region of interest" description="Disordered" evidence="7">
    <location>
        <begin position="399"/>
        <end position="422"/>
    </location>
</feature>
<comment type="similarity">
    <text evidence="2">Belongs to the POA1 family.</text>
</comment>
<protein>
    <recommendedName>
        <fullName evidence="4">ADP-ribose 1''-phosphate phosphatase</fullName>
        <ecNumber evidence="3">3.1.3.84</ecNumber>
    </recommendedName>
</protein>
<dbReference type="InterPro" id="IPR050892">
    <property type="entry name" value="ADP-ribose_metab_enzymes"/>
</dbReference>
<proteinExistence type="inferred from homology"/>
<evidence type="ECO:0000256" key="7">
    <source>
        <dbReference type="SAM" id="MobiDB-lite"/>
    </source>
</evidence>
<evidence type="ECO:0000313" key="9">
    <source>
        <dbReference type="EMBL" id="KAE8366303.1"/>
    </source>
</evidence>
<dbReference type="InterPro" id="IPR043472">
    <property type="entry name" value="Macro_dom-like"/>
</dbReference>
<dbReference type="GO" id="GO:0140291">
    <property type="term" value="P:peptidyl-glutamate ADP-deribosylation"/>
    <property type="evidence" value="ECO:0007669"/>
    <property type="project" value="TreeGrafter"/>
</dbReference>
<feature type="region of interest" description="Disordered" evidence="7">
    <location>
        <begin position="1"/>
        <end position="33"/>
    </location>
</feature>
<gene>
    <name evidence="9" type="ORF">BDV27DRAFT_170980</name>
</gene>
<evidence type="ECO:0000256" key="5">
    <source>
        <dbReference type="ARBA" id="ARBA00022912"/>
    </source>
</evidence>
<dbReference type="EMBL" id="ML737615">
    <property type="protein sequence ID" value="KAE8366303.1"/>
    <property type="molecule type" value="Genomic_DNA"/>
</dbReference>
<evidence type="ECO:0000256" key="6">
    <source>
        <dbReference type="ARBA" id="ARBA00034427"/>
    </source>
</evidence>
<evidence type="ECO:0000256" key="2">
    <source>
        <dbReference type="ARBA" id="ARBA00006575"/>
    </source>
</evidence>
<evidence type="ECO:0000256" key="3">
    <source>
        <dbReference type="ARBA" id="ARBA00012983"/>
    </source>
</evidence>
<sequence>MVAGQQKLDLSLLRRRHDPSATSSASFSPTVPTLESPVSFQALAVRAISDTTMAQRNKLDRPPAKPSMFIEETDDDDSMAPKSNHGTPADPKSVDAIRKSVEEEPMRRAKSQYFDDFFSTRGRELSLRDRLSQRSVIVAELKLSKTKDESSMMVTIQQDVCIRFGISKDPAYLLKVYALPCLIASITNLRCTGMIQSALRGLLQIEPNHGVVLYLPVPEENFGTNGVTYMGEIARYERRTDDDDPGILRNISRGLSRRLKSSSTQSAPRSEATTSSWGPETDTQMSISARGNDSLHSEGSREVEASSQGNIRGSKSLRHFLSRRRYLTMAFKATNGSISEMQGDLFDAPDGAALIHACNCIGSWGGGIAKAFKQKYPAAYNIYHSHCQKYKFNPEYLVTSDSPDKPDKPDKPDNIQPSTRNRNIRLPEGTALIIPPQEKDSKGKAKKHWIICLFTSRNFGKRVSSPDVIIQNTELAVADMVRQIDGLRAEESGIGELWSCRFNSGLFGVKWELSRRVLEDSGLDFTVVRPEDEDE</sequence>
<evidence type="ECO:0000256" key="4">
    <source>
        <dbReference type="ARBA" id="ARBA00019744"/>
    </source>
</evidence>
<reference evidence="9 10" key="1">
    <citation type="submission" date="2019-04" db="EMBL/GenBank/DDBJ databases">
        <title>Friends and foes A comparative genomics studyof 23 Aspergillus species from section Flavi.</title>
        <authorList>
            <consortium name="DOE Joint Genome Institute"/>
            <person name="Kjaerbolling I."/>
            <person name="Vesth T."/>
            <person name="Frisvad J.C."/>
            <person name="Nybo J.L."/>
            <person name="Theobald S."/>
            <person name="Kildgaard S."/>
            <person name="Isbrandt T."/>
            <person name="Kuo A."/>
            <person name="Sato A."/>
            <person name="Lyhne E.K."/>
            <person name="Kogle M.E."/>
            <person name="Wiebenga A."/>
            <person name="Kun R.S."/>
            <person name="Lubbers R.J."/>
            <person name="Makela M.R."/>
            <person name="Barry K."/>
            <person name="Chovatia M."/>
            <person name="Clum A."/>
            <person name="Daum C."/>
            <person name="Haridas S."/>
            <person name="He G."/>
            <person name="LaButti K."/>
            <person name="Lipzen A."/>
            <person name="Mondo S."/>
            <person name="Riley R."/>
            <person name="Salamov A."/>
            <person name="Simmons B.A."/>
            <person name="Magnuson J.K."/>
            <person name="Henrissat B."/>
            <person name="Mortensen U.H."/>
            <person name="Larsen T.O."/>
            <person name="Devries R.P."/>
            <person name="Grigoriev I.V."/>
            <person name="Machida M."/>
            <person name="Baker S.E."/>
            <person name="Andersen M.R."/>
        </authorList>
    </citation>
    <scope>NUCLEOTIDE SEQUENCE [LARGE SCALE GENOMIC DNA]</scope>
    <source>
        <strain evidence="9 10">CBS 763.97</strain>
    </source>
</reference>
<dbReference type="AlphaFoldDB" id="A0A5N7A9I7"/>
<comment type="function">
    <text evidence="1">Highly specific phosphatase involved in the metabolism of ADP-ribose 1''-phosphate (Appr1p) which is produced as a consequence of tRNA splicing.</text>
</comment>
<keyword evidence="5" id="KW-0904">Protein phosphatase</keyword>
<dbReference type="GeneID" id="43659920"/>
<evidence type="ECO:0000313" key="10">
    <source>
        <dbReference type="Proteomes" id="UP000326268"/>
    </source>
</evidence>
<feature type="compositionally biased region" description="Polar residues" evidence="7">
    <location>
        <begin position="264"/>
        <end position="291"/>
    </location>
</feature>
<dbReference type="PROSITE" id="PS51154">
    <property type="entry name" value="MACRO"/>
    <property type="match status" value="1"/>
</dbReference>
<evidence type="ECO:0000256" key="1">
    <source>
        <dbReference type="ARBA" id="ARBA00002432"/>
    </source>
</evidence>
<dbReference type="RefSeq" id="XP_031929384.1">
    <property type="nucleotide sequence ID" value="XM_032075474.1"/>
</dbReference>
<dbReference type="OrthoDB" id="255819at2759"/>
<keyword evidence="5" id="KW-0378">Hydrolase</keyword>
<feature type="domain" description="Macro" evidence="8">
    <location>
        <begin position="325"/>
        <end position="535"/>
    </location>
</feature>
<dbReference type="SMART" id="SM00506">
    <property type="entry name" value="A1pp"/>
    <property type="match status" value="1"/>
</dbReference>
<feature type="compositionally biased region" description="Basic and acidic residues" evidence="7">
    <location>
        <begin position="402"/>
        <end position="413"/>
    </location>
</feature>
<name>A0A5N7A9I7_9EURO</name>
<dbReference type="InterPro" id="IPR014347">
    <property type="entry name" value="Tautomerase/MIF_sf"/>
</dbReference>
<feature type="compositionally biased region" description="Low complexity" evidence="7">
    <location>
        <begin position="20"/>
        <end position="33"/>
    </location>
</feature>
<accession>A0A5N7A9I7</accession>
<keyword evidence="10" id="KW-1185">Reference proteome</keyword>
<feature type="region of interest" description="Disordered" evidence="7">
    <location>
        <begin position="54"/>
        <end position="93"/>
    </location>
</feature>
<feature type="compositionally biased region" description="Basic and acidic residues" evidence="7">
    <location>
        <begin position="293"/>
        <end position="304"/>
    </location>
</feature>
<dbReference type="GO" id="GO:0004721">
    <property type="term" value="F:phosphoprotein phosphatase activity"/>
    <property type="evidence" value="ECO:0007669"/>
    <property type="project" value="UniProtKB-KW"/>
</dbReference>
<feature type="region of interest" description="Disordered" evidence="7">
    <location>
        <begin position="256"/>
        <end position="311"/>
    </location>
</feature>
<dbReference type="PANTHER" id="PTHR12521">
    <property type="entry name" value="PROTEIN C6ORF130"/>
    <property type="match status" value="1"/>
</dbReference>
<evidence type="ECO:0000259" key="8">
    <source>
        <dbReference type="PROSITE" id="PS51154"/>
    </source>
</evidence>
<dbReference type="Proteomes" id="UP000326268">
    <property type="component" value="Unassembled WGS sequence"/>
</dbReference>
<organism evidence="9 10">
    <name type="scientific">Aspergillus caelatus</name>
    <dbReference type="NCBI Taxonomy" id="61420"/>
    <lineage>
        <taxon>Eukaryota</taxon>
        <taxon>Fungi</taxon>
        <taxon>Dikarya</taxon>
        <taxon>Ascomycota</taxon>
        <taxon>Pezizomycotina</taxon>
        <taxon>Eurotiomycetes</taxon>
        <taxon>Eurotiomycetidae</taxon>
        <taxon>Eurotiales</taxon>
        <taxon>Aspergillaceae</taxon>
        <taxon>Aspergillus</taxon>
        <taxon>Aspergillus subgen. Circumdati</taxon>
    </lineage>
</organism>
<comment type="catalytic activity">
    <reaction evidence="6">
        <text>ADP-alpha-D-ribose 1''-phosphate + H2O = ADP-D-ribose + phosphate</text>
        <dbReference type="Rhea" id="RHEA:25029"/>
        <dbReference type="ChEBI" id="CHEBI:15377"/>
        <dbReference type="ChEBI" id="CHEBI:43474"/>
        <dbReference type="ChEBI" id="CHEBI:57967"/>
        <dbReference type="ChEBI" id="CHEBI:58753"/>
        <dbReference type="EC" id="3.1.3.84"/>
    </reaction>
</comment>
<dbReference type="Gene3D" id="3.30.429.10">
    <property type="entry name" value="Macrophage Migration Inhibitory Factor"/>
    <property type="match status" value="1"/>
</dbReference>
<dbReference type="PANTHER" id="PTHR12521:SF0">
    <property type="entry name" value="ADP-RIBOSE GLYCOHYDROLASE OARD1"/>
    <property type="match status" value="1"/>
</dbReference>
<dbReference type="Gene3D" id="3.40.220.10">
    <property type="entry name" value="Leucine Aminopeptidase, subunit E, domain 1"/>
    <property type="match status" value="1"/>
</dbReference>
<dbReference type="InterPro" id="IPR002589">
    <property type="entry name" value="Macro_dom"/>
</dbReference>
<dbReference type="SUPFAM" id="SSF52949">
    <property type="entry name" value="Macro domain-like"/>
    <property type="match status" value="1"/>
</dbReference>